<dbReference type="OrthoDB" id="9886081at2759"/>
<protein>
    <submittedName>
        <fullName evidence="1">Uncharacterized protein</fullName>
    </submittedName>
</protein>
<keyword evidence="2" id="KW-1185">Reference proteome</keyword>
<reference evidence="1" key="3">
    <citation type="submission" date="2025-09" db="UniProtKB">
        <authorList>
            <consortium name="Ensembl"/>
        </authorList>
    </citation>
    <scope>IDENTIFICATION</scope>
</reference>
<dbReference type="STRING" id="42514.ENSPNAP00000006434"/>
<reference evidence="1" key="2">
    <citation type="submission" date="2025-08" db="UniProtKB">
        <authorList>
            <consortium name="Ensembl"/>
        </authorList>
    </citation>
    <scope>IDENTIFICATION</scope>
</reference>
<sequence>VHCQNIQDIYPEVVGVHVYFLRVHHTELGVGGLDVVQVLHSSVQPTHYGLSVISHFGVANDCGGAGEVTKGSEVPLSPWSHDQEELPGKGLRSDFIDTDLFPQASDGAALGICPLNHADGL</sequence>
<proteinExistence type="predicted"/>
<dbReference type="Proteomes" id="UP001501920">
    <property type="component" value="Chromosome 27"/>
</dbReference>
<accession>A0A3B4C7B6</accession>
<evidence type="ECO:0000313" key="2">
    <source>
        <dbReference type="Proteomes" id="UP001501920"/>
    </source>
</evidence>
<name>A0A3B4C7B6_PYGNA</name>
<dbReference type="OMA" id="WTQRYFP"/>
<evidence type="ECO:0000313" key="1">
    <source>
        <dbReference type="Ensembl" id="ENSPNAP00000006434.2"/>
    </source>
</evidence>
<dbReference type="Ensembl" id="ENSPNAT00000003572.2">
    <property type="protein sequence ID" value="ENSPNAP00000006434.2"/>
    <property type="gene ID" value="ENSPNAG00000002400.2"/>
</dbReference>
<reference evidence="1 2" key="1">
    <citation type="submission" date="2020-10" db="EMBL/GenBank/DDBJ databases">
        <title>Pygocentrus nattereri (red-bellied piranha) genome, fPygNat1, primary haplotype.</title>
        <authorList>
            <person name="Myers G."/>
            <person name="Meyer A."/>
            <person name="Karagic N."/>
            <person name="Pippel M."/>
            <person name="Winkler S."/>
            <person name="Tracey A."/>
            <person name="Wood J."/>
            <person name="Formenti G."/>
            <person name="Howe K."/>
            <person name="Fedrigo O."/>
            <person name="Jarvis E.D."/>
        </authorList>
    </citation>
    <scope>NUCLEOTIDE SEQUENCE [LARGE SCALE GENOMIC DNA]</scope>
</reference>
<organism evidence="1 2">
    <name type="scientific">Pygocentrus nattereri</name>
    <name type="common">Red-bellied piranha</name>
    <dbReference type="NCBI Taxonomy" id="42514"/>
    <lineage>
        <taxon>Eukaryota</taxon>
        <taxon>Metazoa</taxon>
        <taxon>Chordata</taxon>
        <taxon>Craniata</taxon>
        <taxon>Vertebrata</taxon>
        <taxon>Euteleostomi</taxon>
        <taxon>Actinopterygii</taxon>
        <taxon>Neopterygii</taxon>
        <taxon>Teleostei</taxon>
        <taxon>Ostariophysi</taxon>
        <taxon>Characiformes</taxon>
        <taxon>Characoidei</taxon>
        <taxon>Pygocentrus</taxon>
    </lineage>
</organism>
<dbReference type="GeneTree" id="ENSGT01130000278501"/>
<dbReference type="AlphaFoldDB" id="A0A3B4C7B6"/>